<sequence>MKQFLLFTALATILLFTSCKEDTNQPLATETELSTESATTDQGSSTSKNNTTTADKDPKRNVQAGQLLESERIAKEVETKNYVTAVLTPTSINLFEKNGKQDILMFGQSDAVVLTKMKKYLGDYSTDKMEDNCNGKRVRIVRWEEYINLVFVERNGQSQFAGWNLQSRDDNATQFKMSSGLTVGVKRTDLSTPMSQKADKTSLGYLQRPDSVTAILTSPDADATVTYLFSGVNCYALETGVKPESEKN</sequence>
<dbReference type="KEGG" id="nmf:NMS_0891"/>
<feature type="compositionally biased region" description="Low complexity" evidence="1">
    <location>
        <begin position="27"/>
        <end position="40"/>
    </location>
</feature>
<name>W8VQ73_9FLAO</name>
<keyword evidence="3" id="KW-1185">Reference proteome</keyword>
<protein>
    <recommendedName>
        <fullName evidence="4">Lipoprotein</fullName>
    </recommendedName>
</protein>
<dbReference type="AlphaFoldDB" id="W8VQ73"/>
<dbReference type="EMBL" id="AP014548">
    <property type="protein sequence ID" value="BAO54900.1"/>
    <property type="molecule type" value="Genomic_DNA"/>
</dbReference>
<dbReference type="RefSeq" id="WP_041495596.1">
    <property type="nucleotide sequence ID" value="NZ_AP014548.1"/>
</dbReference>
<reference evidence="2 3" key="1">
    <citation type="journal article" date="2014" name="Proc. Natl. Acad. Sci. U.S.A.">
        <title>Functional characterization of flavobacteria rhodopsins reveals a unique class of light-driven chloride pump in bacteria.</title>
        <authorList>
            <person name="Yoshizawa S."/>
            <person name="Kumagai Y."/>
            <person name="Kim H."/>
            <person name="Ogura Y."/>
            <person name="Hayashi T."/>
            <person name="Iwasaki W."/>
            <person name="DeLong E.F."/>
            <person name="Kogure K."/>
        </authorList>
    </citation>
    <scope>NUCLEOTIDE SEQUENCE [LARGE SCALE GENOMIC DNA]</scope>
    <source>
        <strain evidence="2 3">S1-08</strain>
    </source>
</reference>
<evidence type="ECO:0000256" key="1">
    <source>
        <dbReference type="SAM" id="MobiDB-lite"/>
    </source>
</evidence>
<evidence type="ECO:0000313" key="2">
    <source>
        <dbReference type="EMBL" id="BAO54900.1"/>
    </source>
</evidence>
<dbReference type="HOGENOM" id="CLU_1119273_0_0_10"/>
<evidence type="ECO:0008006" key="4">
    <source>
        <dbReference type="Google" id="ProtNLM"/>
    </source>
</evidence>
<dbReference type="OrthoDB" id="1144154at2"/>
<dbReference type="Proteomes" id="UP000031760">
    <property type="component" value="Chromosome"/>
</dbReference>
<accession>W8VQ73</accession>
<feature type="compositionally biased region" description="Polar residues" evidence="1">
    <location>
        <begin position="41"/>
        <end position="53"/>
    </location>
</feature>
<organism evidence="2 3">
    <name type="scientific">Nonlabens marinus S1-08</name>
    <dbReference type="NCBI Taxonomy" id="1454201"/>
    <lineage>
        <taxon>Bacteria</taxon>
        <taxon>Pseudomonadati</taxon>
        <taxon>Bacteroidota</taxon>
        <taxon>Flavobacteriia</taxon>
        <taxon>Flavobacteriales</taxon>
        <taxon>Flavobacteriaceae</taxon>
        <taxon>Nonlabens</taxon>
    </lineage>
</organism>
<dbReference type="PROSITE" id="PS51257">
    <property type="entry name" value="PROKAR_LIPOPROTEIN"/>
    <property type="match status" value="1"/>
</dbReference>
<proteinExistence type="predicted"/>
<gene>
    <name evidence="2" type="ORF">NMS_0891</name>
</gene>
<feature type="region of interest" description="Disordered" evidence="1">
    <location>
        <begin position="27"/>
        <end position="61"/>
    </location>
</feature>
<evidence type="ECO:0000313" key="3">
    <source>
        <dbReference type="Proteomes" id="UP000031760"/>
    </source>
</evidence>